<dbReference type="AlphaFoldDB" id="A0A2G6EEF2"/>
<keyword evidence="2" id="KW-1133">Transmembrane helix</keyword>
<feature type="region of interest" description="Disordered" evidence="1">
    <location>
        <begin position="39"/>
        <end position="91"/>
    </location>
</feature>
<keyword evidence="2" id="KW-0472">Membrane</keyword>
<sequence length="428" mass="46571">MSQSKRALTKNLGLQVLAAGLLMILTLYACTNSKSNPAQPAVIPTATPGPLHDVPENHPDKELTPSATEGSCDHFADDRDDPELPELPVDGTPLTVSMDCTGDVDWYVITLPTRPVRLTILLSGIDEGDDFDLNLHDAQFVELEGGRSTQAGSSDEELSLVVDGSLLYLQVYAFSGRGKARLEAHAAQTDSDDNSDKSGQDAHAGDQDAASEGSLIEQLSAEDLLKSTFWFYPRGNSYDLLERSTETRMVHSIDCTLSDSAISGDLTLVNFAHVERDLLESVDYIDGWALIVFNGSKSVLEELQLRIRVKISSDELDIEVVPPVEMTFDGSEYIVSKRGQGGYYVSQSYGDLASKSERDLRVSSGVIGDLGQTDSSAIFEQQVDVDWFIGENEGKSLSCSGHLSGKAITDFDLSTYLRSLHKQQIPPQ</sequence>
<name>A0A2G6EEF2_9BACT</name>
<reference evidence="3 4" key="1">
    <citation type="submission" date="2017-10" db="EMBL/GenBank/DDBJ databases">
        <title>Novel microbial diversity and functional potential in the marine mammal oral microbiome.</title>
        <authorList>
            <person name="Dudek N.K."/>
            <person name="Sun C.L."/>
            <person name="Burstein D."/>
            <person name="Kantor R.S."/>
            <person name="Aliaga Goltsman D.S."/>
            <person name="Bik E.M."/>
            <person name="Thomas B.C."/>
            <person name="Banfield J.F."/>
            <person name="Relman D.A."/>
        </authorList>
    </citation>
    <scope>NUCLEOTIDE SEQUENCE [LARGE SCALE GENOMIC DNA]</scope>
    <source>
        <strain evidence="3">DOLZORAL124_49_17</strain>
    </source>
</reference>
<feature type="compositionally biased region" description="Basic and acidic residues" evidence="1">
    <location>
        <begin position="53"/>
        <end position="63"/>
    </location>
</feature>
<protein>
    <submittedName>
        <fullName evidence="3">Uncharacterized protein</fullName>
    </submittedName>
</protein>
<evidence type="ECO:0000313" key="4">
    <source>
        <dbReference type="Proteomes" id="UP000229740"/>
    </source>
</evidence>
<dbReference type="EMBL" id="PDPS01000007">
    <property type="protein sequence ID" value="PID60404.1"/>
    <property type="molecule type" value="Genomic_DNA"/>
</dbReference>
<feature type="compositionally biased region" description="Basic and acidic residues" evidence="1">
    <location>
        <begin position="194"/>
        <end position="206"/>
    </location>
</feature>
<feature type="region of interest" description="Disordered" evidence="1">
    <location>
        <begin position="185"/>
        <end position="211"/>
    </location>
</feature>
<comment type="caution">
    <text evidence="3">The sequence shown here is derived from an EMBL/GenBank/DDBJ whole genome shotgun (WGS) entry which is preliminary data.</text>
</comment>
<keyword evidence="2" id="KW-0812">Transmembrane</keyword>
<evidence type="ECO:0000256" key="2">
    <source>
        <dbReference type="SAM" id="Phobius"/>
    </source>
</evidence>
<dbReference type="PROSITE" id="PS51257">
    <property type="entry name" value="PROKAR_LIPOPROTEIN"/>
    <property type="match status" value="1"/>
</dbReference>
<evidence type="ECO:0000313" key="3">
    <source>
        <dbReference type="EMBL" id="PID60404.1"/>
    </source>
</evidence>
<gene>
    <name evidence="3" type="ORF">CSB45_00320</name>
</gene>
<dbReference type="Gene3D" id="2.60.120.380">
    <property type="match status" value="1"/>
</dbReference>
<dbReference type="Proteomes" id="UP000229740">
    <property type="component" value="Unassembled WGS sequence"/>
</dbReference>
<evidence type="ECO:0000256" key="1">
    <source>
        <dbReference type="SAM" id="MobiDB-lite"/>
    </source>
</evidence>
<feature type="transmembrane region" description="Helical" evidence="2">
    <location>
        <begin position="12"/>
        <end position="29"/>
    </location>
</feature>
<proteinExistence type="predicted"/>
<organism evidence="3 4">
    <name type="scientific">candidate division KSB3 bacterium</name>
    <dbReference type="NCBI Taxonomy" id="2044937"/>
    <lineage>
        <taxon>Bacteria</taxon>
        <taxon>candidate division KSB3</taxon>
    </lineage>
</organism>
<accession>A0A2G6EEF2</accession>